<proteinExistence type="inferred from homology"/>
<dbReference type="SUPFAM" id="SSF53697">
    <property type="entry name" value="SIS domain"/>
    <property type="match status" value="1"/>
</dbReference>
<evidence type="ECO:0000313" key="4">
    <source>
        <dbReference type="EMBL" id="ACV05911.1"/>
    </source>
</evidence>
<dbReference type="AlphaFoldDB" id="C7NFH6"/>
<sequence>MPFIEDAVLDDTDHLARCDAAGTLWALATAGAQVRQAVTLASEAGIGRLSSAHRPRSVLVVAAGGTALVGDVVKLVVEQGSPTAVHTLNSGPLPAWVGPVDLVVAVSLSGQETAAVTLAHEAARRGAAVLTVGATDTPLSDAAQRARGVHVPVGQGPVSSRTAFWGLLVPVLTGLREVGLLEAPDDLWEGMASTLDAVAEECRPDSASFVNPAKVAALALAETIPIALGDGPVAGVAARRAASMLSRTSRIPAAAGELPHSAGEVVACFDGPYATGDGWNATTDRGPAADGGRDIFADPFLDAPARTPLGLWLLGRDELGSMAGHVSTLASDAGVRVVDCFARGEEALVDLAHLVGRVDFTATYLAIGLGLDPSRSPHLADLRDLA</sequence>
<comment type="similarity">
    <text evidence="1">Belongs to the PGI/PMI family.</text>
</comment>
<dbReference type="GO" id="GO:0004476">
    <property type="term" value="F:mannose-6-phosphate isomerase activity"/>
    <property type="evidence" value="ECO:0007669"/>
    <property type="project" value="InterPro"/>
</dbReference>
<dbReference type="InterPro" id="IPR019490">
    <property type="entry name" value="Glu6P/Mann6P_isomerase_C"/>
</dbReference>
<dbReference type="GO" id="GO:0004347">
    <property type="term" value="F:glucose-6-phosphate isomerase activity"/>
    <property type="evidence" value="ECO:0007669"/>
    <property type="project" value="InterPro"/>
</dbReference>
<evidence type="ECO:0000259" key="3">
    <source>
        <dbReference type="PROSITE" id="PS51464"/>
    </source>
</evidence>
<name>C7NFH6_KYTSD</name>
<evidence type="ECO:0000313" key="5">
    <source>
        <dbReference type="Proteomes" id="UP000006666"/>
    </source>
</evidence>
<dbReference type="PROSITE" id="PS51464">
    <property type="entry name" value="SIS"/>
    <property type="match status" value="1"/>
</dbReference>
<dbReference type="Pfam" id="PF10432">
    <property type="entry name" value="bact-PGI_C"/>
    <property type="match status" value="1"/>
</dbReference>
<organism evidence="4 5">
    <name type="scientific">Kytococcus sedentarius (strain ATCC 14392 / DSM 20547 / JCM 11482 / CCUG 33030 / NBRC 15357 / NCTC 11040 / CCM 314 / 541)</name>
    <name type="common">Micrococcus sedentarius</name>
    <dbReference type="NCBI Taxonomy" id="478801"/>
    <lineage>
        <taxon>Bacteria</taxon>
        <taxon>Bacillati</taxon>
        <taxon>Actinomycetota</taxon>
        <taxon>Actinomycetes</taxon>
        <taxon>Micrococcales</taxon>
        <taxon>Kytococcaceae</taxon>
        <taxon>Kytococcus</taxon>
    </lineage>
</organism>
<dbReference type="HOGENOM" id="CLU_059687_2_0_11"/>
<keyword evidence="2 4" id="KW-0413">Isomerase</keyword>
<dbReference type="InterPro" id="IPR001347">
    <property type="entry name" value="SIS_dom"/>
</dbReference>
<dbReference type="GO" id="GO:0097367">
    <property type="term" value="F:carbohydrate derivative binding"/>
    <property type="evidence" value="ECO:0007669"/>
    <property type="project" value="InterPro"/>
</dbReference>
<dbReference type="Proteomes" id="UP000006666">
    <property type="component" value="Chromosome"/>
</dbReference>
<gene>
    <name evidence="4" type="ordered locus">Ksed_08570</name>
</gene>
<dbReference type="KEGG" id="kse:Ksed_08570"/>
<dbReference type="Gene3D" id="3.40.50.10490">
    <property type="entry name" value="Glucose-6-phosphate isomerase like protein, domain 1"/>
    <property type="match status" value="2"/>
</dbReference>
<feature type="domain" description="SIS" evidence="3">
    <location>
        <begin position="45"/>
        <end position="180"/>
    </location>
</feature>
<dbReference type="EMBL" id="CP001686">
    <property type="protein sequence ID" value="ACV05911.1"/>
    <property type="molecule type" value="Genomic_DNA"/>
</dbReference>
<dbReference type="eggNOG" id="COG1737">
    <property type="taxonomic scope" value="Bacteria"/>
</dbReference>
<keyword evidence="5" id="KW-1185">Reference proteome</keyword>
<dbReference type="RefSeq" id="WP_012802326.1">
    <property type="nucleotide sequence ID" value="NC_013169.1"/>
</dbReference>
<dbReference type="GO" id="GO:1901135">
    <property type="term" value="P:carbohydrate derivative metabolic process"/>
    <property type="evidence" value="ECO:0007669"/>
    <property type="project" value="InterPro"/>
</dbReference>
<dbReference type="InterPro" id="IPR046348">
    <property type="entry name" value="SIS_dom_sf"/>
</dbReference>
<accession>C7NFH6</accession>
<reference evidence="4 5" key="1">
    <citation type="journal article" date="2009" name="Stand. Genomic Sci.">
        <title>Complete genome sequence of Kytococcus sedentarius type strain (541).</title>
        <authorList>
            <person name="Sims D."/>
            <person name="Brettin T."/>
            <person name="Detter J.C."/>
            <person name="Han C."/>
            <person name="Lapidus A."/>
            <person name="Copeland A."/>
            <person name="Glavina Del Rio T."/>
            <person name="Nolan M."/>
            <person name="Chen F."/>
            <person name="Lucas S."/>
            <person name="Tice H."/>
            <person name="Cheng J.F."/>
            <person name="Bruce D."/>
            <person name="Goodwin L."/>
            <person name="Pitluck S."/>
            <person name="Ovchinnikova G."/>
            <person name="Pati A."/>
            <person name="Ivanova N."/>
            <person name="Mavrommatis K."/>
            <person name="Chen A."/>
            <person name="Palaniappan K."/>
            <person name="D'haeseleer P."/>
            <person name="Chain P."/>
            <person name="Bristow J."/>
            <person name="Eisen J.A."/>
            <person name="Markowitz V."/>
            <person name="Hugenholtz P."/>
            <person name="Schneider S."/>
            <person name="Goker M."/>
            <person name="Pukall R."/>
            <person name="Kyrpides N.C."/>
            <person name="Klenk H.P."/>
        </authorList>
    </citation>
    <scope>NUCLEOTIDE SEQUENCE [LARGE SCALE GENOMIC DNA]</scope>
    <source>
        <strain evidence="5">ATCC 14392 / DSM 20547 / JCM 11482 / CCUG 33030 / NBRC 15357 / NCTC 11040 / CCM 314 / 541</strain>
    </source>
</reference>
<evidence type="ECO:0000256" key="2">
    <source>
        <dbReference type="ARBA" id="ARBA00023235"/>
    </source>
</evidence>
<dbReference type="STRING" id="478801.Ksed_08570"/>
<dbReference type="GO" id="GO:0005975">
    <property type="term" value="P:carbohydrate metabolic process"/>
    <property type="evidence" value="ECO:0007669"/>
    <property type="project" value="InterPro"/>
</dbReference>
<protein>
    <submittedName>
        <fullName evidence="4">Predicted phosphosugar isomerase</fullName>
    </submittedName>
</protein>
<evidence type="ECO:0000256" key="1">
    <source>
        <dbReference type="ARBA" id="ARBA00010523"/>
    </source>
</evidence>